<gene>
    <name evidence="1" type="ORF">E5672_18805</name>
</gene>
<dbReference type="Pfam" id="PF14350">
    <property type="entry name" value="Beta_protein"/>
    <property type="match status" value="1"/>
</dbReference>
<dbReference type="OrthoDB" id="9134374at2"/>
<comment type="caution">
    <text evidence="1">The sequence shown here is derived from an EMBL/GenBank/DDBJ whole genome shotgun (WGS) entry which is preliminary data.</text>
</comment>
<dbReference type="Proteomes" id="UP000305471">
    <property type="component" value="Unassembled WGS sequence"/>
</dbReference>
<dbReference type="InterPro" id="IPR025683">
    <property type="entry name" value="Protein_beta"/>
</dbReference>
<proteinExistence type="predicted"/>
<dbReference type="EMBL" id="SWCO01000012">
    <property type="protein sequence ID" value="TKB00721.1"/>
    <property type="molecule type" value="Genomic_DNA"/>
</dbReference>
<accession>A0A4U0Z503</accession>
<keyword evidence="2" id="KW-1185">Reference proteome</keyword>
<evidence type="ECO:0000313" key="1">
    <source>
        <dbReference type="EMBL" id="TKB00721.1"/>
    </source>
</evidence>
<dbReference type="AlphaFoldDB" id="A0A4U0Z503"/>
<evidence type="ECO:0000313" key="2">
    <source>
        <dbReference type="Proteomes" id="UP000305471"/>
    </source>
</evidence>
<name>A0A4U0Z503_9ALTE</name>
<sequence>MDYIPFLKFKTNEIAAIDELKDHTKEELYPFFDIARKENLTGQDLESTIGKCFAKYQKYLSKLDFFYLDNFDIDDRIQINSDDSYAFLIDTFANSYFIPVIGIDRSERHNELVNSKKADGTIQSDTVAIRIVVDNVLSYPLIDDEIEDLISDCASNFKTMHLIIDNRVCFGIDVGSRSAQIINFLGKILEDYDFEEVIVTGSTITASIRDLLNPSEEVTVERNELTIFHSVQNEFPDIVLGDYTAVSPNYSDIEFEGNLMRKVTAPRLIYSYDNLVHIKRGAALDNHPRGNLQYNDLSAILITEPFFRGAAYSFGDKYIDEKARTTTGKQVTPSTIPKALINLHIEFMMNDYF</sequence>
<protein>
    <submittedName>
        <fullName evidence="1">Uncharacterized protein</fullName>
    </submittedName>
</protein>
<dbReference type="RefSeq" id="WP_136783730.1">
    <property type="nucleotide sequence ID" value="NZ_SWCO01000012.1"/>
</dbReference>
<reference evidence="1 2" key="1">
    <citation type="submission" date="2019-04" db="EMBL/GenBank/DDBJ databases">
        <title>Alteromonas portus sp. nov., an alginate lyase-excreting marine bacterium.</title>
        <authorList>
            <person name="Huang H."/>
            <person name="Mo K."/>
            <person name="Bao S."/>
        </authorList>
    </citation>
    <scope>NUCLEOTIDE SEQUENCE [LARGE SCALE GENOMIC DNA]</scope>
    <source>
        <strain evidence="1 2">HB161718</strain>
    </source>
</reference>
<organism evidence="1 2">
    <name type="scientific">Alteromonas portus</name>
    <dbReference type="NCBI Taxonomy" id="2565549"/>
    <lineage>
        <taxon>Bacteria</taxon>
        <taxon>Pseudomonadati</taxon>
        <taxon>Pseudomonadota</taxon>
        <taxon>Gammaproteobacteria</taxon>
        <taxon>Alteromonadales</taxon>
        <taxon>Alteromonadaceae</taxon>
        <taxon>Alteromonas/Salinimonas group</taxon>
        <taxon>Alteromonas</taxon>
    </lineage>
</organism>